<keyword evidence="2" id="KW-1185">Reference proteome</keyword>
<sequence length="133" mass="14249">MTPTSLHERIDHAGHLADSNGPGVYALAVAVPDSVDSIQRARLSVADHPFPESMAAQLAAAERVIYVGESGHVYDRLMDHARGEVRRASLLRAFAVTDVVGVWPGARTGVAERDRARALSDAETVAYANGELF</sequence>
<proteinExistence type="predicted"/>
<reference evidence="1" key="1">
    <citation type="submission" date="2021-05" db="EMBL/GenBank/DDBJ databases">
        <title>Diversity, taxonomy and evolution of archaeal viruses of the class Caudoviricetes.</title>
        <authorList>
            <person name="Liu Y."/>
            <person name="Demina T.A."/>
            <person name="Roux S."/>
            <person name="Aiewsakun P."/>
            <person name="Kazlauskas D."/>
            <person name="Simmonds P."/>
            <person name="Prangishvili D."/>
            <person name="Oksanen H.M."/>
            <person name="Krupovic M."/>
        </authorList>
    </citation>
    <scope>NUCLEOTIDE SEQUENCE</scope>
    <source>
        <strain evidence="1">HRTV-29/29</strain>
    </source>
</reference>
<dbReference type="EMBL" id="MZ334526">
    <property type="protein sequence ID" value="UBF23290.1"/>
    <property type="molecule type" value="Genomic_DNA"/>
</dbReference>
<organism evidence="1 2">
    <name type="scientific">Halorubrum tailed virus 29</name>
    <dbReference type="NCBI Taxonomy" id="2878010"/>
    <lineage>
        <taxon>Viruses</taxon>
        <taxon>Duplodnaviria</taxon>
        <taxon>Heunggongvirae</taxon>
        <taxon>Uroviricota</taxon>
        <taxon>Caudoviricetes</taxon>
        <taxon>Kirjokansivirales</taxon>
        <taxon>Haloferuviridae</taxon>
        <taxon>Dpdavirus</taxon>
        <taxon>Dpdavirus caudatum</taxon>
        <taxon>Dpdavirus HRTV29</taxon>
    </lineage>
</organism>
<dbReference type="Proteomes" id="UP000827282">
    <property type="component" value="Segment"/>
</dbReference>
<keyword evidence="1" id="KW-0378">Hydrolase</keyword>
<accession>A0AAE9BY73</accession>
<keyword evidence="1" id="KW-0540">Nuclease</keyword>
<keyword evidence="1" id="KW-0255">Endonuclease</keyword>
<evidence type="ECO:0000313" key="1">
    <source>
        <dbReference type="EMBL" id="UBF23290.1"/>
    </source>
</evidence>
<evidence type="ECO:0000313" key="2">
    <source>
        <dbReference type="Proteomes" id="UP000827282"/>
    </source>
</evidence>
<name>A0AAE9BY73_9CAUD</name>
<dbReference type="GO" id="GO:0004519">
    <property type="term" value="F:endonuclease activity"/>
    <property type="evidence" value="ECO:0007669"/>
    <property type="project" value="UniProtKB-KW"/>
</dbReference>
<gene>
    <name evidence="1" type="ORF">HRTV-29_gp12</name>
</gene>
<protein>
    <submittedName>
        <fullName evidence="1">GIY-YIG endonuclease</fullName>
    </submittedName>
</protein>